<dbReference type="PANTHER" id="PTHR38121">
    <property type="entry name" value="GH16 DOMAIN-CONTAINING PROTEIN"/>
    <property type="match status" value="1"/>
</dbReference>
<proteinExistence type="predicted"/>
<name>A0A9P9AV02_9HYPO</name>
<dbReference type="SUPFAM" id="SSF49899">
    <property type="entry name" value="Concanavalin A-like lectins/glucanases"/>
    <property type="match status" value="1"/>
</dbReference>
<keyword evidence="1" id="KW-0732">Signal</keyword>
<reference evidence="2 3" key="1">
    <citation type="journal article" date="2021" name="Nat. Commun.">
        <title>Genetic determinants of endophytism in the Arabidopsis root mycobiome.</title>
        <authorList>
            <person name="Mesny F."/>
            <person name="Miyauchi S."/>
            <person name="Thiergart T."/>
            <person name="Pickel B."/>
            <person name="Atanasova L."/>
            <person name="Karlsson M."/>
            <person name="Huettel B."/>
            <person name="Barry K.W."/>
            <person name="Haridas S."/>
            <person name="Chen C."/>
            <person name="Bauer D."/>
            <person name="Andreopoulos W."/>
            <person name="Pangilinan J."/>
            <person name="LaButti K."/>
            <person name="Riley R."/>
            <person name="Lipzen A."/>
            <person name="Clum A."/>
            <person name="Drula E."/>
            <person name="Henrissat B."/>
            <person name="Kohler A."/>
            <person name="Grigoriev I.V."/>
            <person name="Martin F.M."/>
            <person name="Hacquard S."/>
        </authorList>
    </citation>
    <scope>NUCLEOTIDE SEQUENCE [LARGE SCALE GENOMIC DNA]</scope>
    <source>
        <strain evidence="2 3">MPI-CAGE-CH-0241</strain>
    </source>
</reference>
<accession>A0A9P9AV02</accession>
<evidence type="ECO:0008006" key="4">
    <source>
        <dbReference type="Google" id="ProtNLM"/>
    </source>
</evidence>
<dbReference type="Gene3D" id="2.60.120.200">
    <property type="match status" value="1"/>
</dbReference>
<dbReference type="InterPro" id="IPR013320">
    <property type="entry name" value="ConA-like_dom_sf"/>
</dbReference>
<evidence type="ECO:0000313" key="2">
    <source>
        <dbReference type="EMBL" id="KAH6897190.1"/>
    </source>
</evidence>
<comment type="caution">
    <text evidence="2">The sequence shown here is derived from an EMBL/GenBank/DDBJ whole genome shotgun (WGS) entry which is preliminary data.</text>
</comment>
<sequence length="310" mass="35712">MPSFLRPWLGLVIAAAIVRAQNVQSIDWEADQCDCFLADGVEPGYYTEHVFFDFRGLSDYAGISDIMTGENQSMEADLASKYFERKEWKSFWEIQSWSNRRSTVLAFSARALMVNSPNNIYIQENDDKKPTSEAFLTKRTNRLETFQVASEFGSVDRFHHLSIRFLGRVTGKPGACMAMFTYVPADEIMDVQEADLEMLTRKDSCRIHYTNHPGYSVDGKVFPEATRNTTLPDGLRWDDWVEHRLDWTPTRSIWCANGIQSANISFQVPRDPSLIIFNALGWRRCMGRQHDRQWRSIHAVPVARDGLQHQ</sequence>
<dbReference type="CDD" id="cd00413">
    <property type="entry name" value="Glyco_hydrolase_16"/>
    <property type="match status" value="1"/>
</dbReference>
<dbReference type="PANTHER" id="PTHR38121:SF4">
    <property type="entry name" value="GH16 DOMAIN-CONTAINING PROTEIN-RELATED"/>
    <property type="match status" value="1"/>
</dbReference>
<dbReference type="EMBL" id="JAGPYM010000003">
    <property type="protein sequence ID" value="KAH6897190.1"/>
    <property type="molecule type" value="Genomic_DNA"/>
</dbReference>
<evidence type="ECO:0000256" key="1">
    <source>
        <dbReference type="SAM" id="SignalP"/>
    </source>
</evidence>
<evidence type="ECO:0000313" key="3">
    <source>
        <dbReference type="Proteomes" id="UP000777438"/>
    </source>
</evidence>
<organism evidence="2 3">
    <name type="scientific">Thelonectria olida</name>
    <dbReference type="NCBI Taxonomy" id="1576542"/>
    <lineage>
        <taxon>Eukaryota</taxon>
        <taxon>Fungi</taxon>
        <taxon>Dikarya</taxon>
        <taxon>Ascomycota</taxon>
        <taxon>Pezizomycotina</taxon>
        <taxon>Sordariomycetes</taxon>
        <taxon>Hypocreomycetidae</taxon>
        <taxon>Hypocreales</taxon>
        <taxon>Nectriaceae</taxon>
        <taxon>Thelonectria</taxon>
    </lineage>
</organism>
<keyword evidence="3" id="KW-1185">Reference proteome</keyword>
<protein>
    <recommendedName>
        <fullName evidence="4">GH16 domain-containing protein</fullName>
    </recommendedName>
</protein>
<dbReference type="AlphaFoldDB" id="A0A9P9AV02"/>
<gene>
    <name evidence="2" type="ORF">B0T10DRAFT_476209</name>
</gene>
<dbReference type="OrthoDB" id="4388755at2759"/>
<feature type="signal peptide" evidence="1">
    <location>
        <begin position="1"/>
        <end position="20"/>
    </location>
</feature>
<feature type="chain" id="PRO_5040249430" description="GH16 domain-containing protein" evidence="1">
    <location>
        <begin position="21"/>
        <end position="310"/>
    </location>
</feature>
<dbReference type="Proteomes" id="UP000777438">
    <property type="component" value="Unassembled WGS sequence"/>
</dbReference>